<dbReference type="OMA" id="PHCRVSK"/>
<dbReference type="PANTHER" id="PTHR15225">
    <property type="entry name" value="INTERFERON-INDUCED PROTEIN 35/NMI N-MYC/STAT INTERACTING PROTEIN"/>
    <property type="match status" value="1"/>
</dbReference>
<name>A0A3P8W9Z1_CYNSE</name>
<dbReference type="InterPro" id="IPR009909">
    <property type="entry name" value="Nmi/IFP35_dom"/>
</dbReference>
<evidence type="ECO:0000259" key="2">
    <source>
        <dbReference type="Pfam" id="PF07292"/>
    </source>
</evidence>
<dbReference type="InterPro" id="IPR012677">
    <property type="entry name" value="Nucleotide-bd_a/b_plait_sf"/>
</dbReference>
<dbReference type="Gene3D" id="3.30.70.330">
    <property type="match status" value="1"/>
</dbReference>
<keyword evidence="4" id="KW-1185">Reference proteome</keyword>
<dbReference type="PANTHER" id="PTHR15225:SF4">
    <property type="entry name" value="N-MYC-INTERACTOR"/>
    <property type="match status" value="1"/>
</dbReference>
<dbReference type="Pfam" id="PF07292">
    <property type="entry name" value="NID"/>
    <property type="match status" value="2"/>
</dbReference>
<reference evidence="3" key="3">
    <citation type="submission" date="2025-09" db="UniProtKB">
        <authorList>
            <consortium name="Ensembl"/>
        </authorList>
    </citation>
    <scope>IDENTIFICATION</scope>
</reference>
<dbReference type="RefSeq" id="XP_008327180.1">
    <property type="nucleotide sequence ID" value="XM_008328958.2"/>
</dbReference>
<proteinExistence type="predicted"/>
<accession>A0A3P8W9Z1</accession>
<dbReference type="KEGG" id="csem:103392356"/>
<dbReference type="CTD" id="9111"/>
<feature type="domain" description="NID" evidence="2">
    <location>
        <begin position="168"/>
        <end position="256"/>
    </location>
</feature>
<dbReference type="Proteomes" id="UP000265120">
    <property type="component" value="Chromosome 16"/>
</dbReference>
<dbReference type="InParanoid" id="A0A3P8W9Z1"/>
<protein>
    <submittedName>
        <fullName evidence="3">N-myc-interactor-like</fullName>
    </submittedName>
</protein>
<dbReference type="STRING" id="244447.ENSCSEP00000024328"/>
<dbReference type="GO" id="GO:0005737">
    <property type="term" value="C:cytoplasm"/>
    <property type="evidence" value="ECO:0007669"/>
    <property type="project" value="TreeGrafter"/>
</dbReference>
<dbReference type="AlphaFoldDB" id="A0A3P8W9Z1"/>
<dbReference type="OrthoDB" id="9903237at2759"/>
<dbReference type="GeneTree" id="ENSGT00530000063686"/>
<dbReference type="Ensembl" id="ENSCSET00000024656.1">
    <property type="protein sequence ID" value="ENSCSEP00000024328.1"/>
    <property type="gene ID" value="ENSCSEG00000015535.1"/>
</dbReference>
<evidence type="ECO:0000256" key="1">
    <source>
        <dbReference type="SAM" id="MobiDB-lite"/>
    </source>
</evidence>
<evidence type="ECO:0000313" key="4">
    <source>
        <dbReference type="Proteomes" id="UP000265120"/>
    </source>
</evidence>
<feature type="domain" description="NID" evidence="2">
    <location>
        <begin position="266"/>
        <end position="353"/>
    </location>
</feature>
<dbReference type="GeneID" id="103392356"/>
<reference evidence="3 4" key="1">
    <citation type="journal article" date="2014" name="Nat. Genet.">
        <title>Whole-genome sequence of a flatfish provides insights into ZW sex chromosome evolution and adaptation to a benthic lifestyle.</title>
        <authorList>
            <person name="Chen S."/>
            <person name="Zhang G."/>
            <person name="Shao C."/>
            <person name="Huang Q."/>
            <person name="Liu G."/>
            <person name="Zhang P."/>
            <person name="Song W."/>
            <person name="An N."/>
            <person name="Chalopin D."/>
            <person name="Volff J.N."/>
            <person name="Hong Y."/>
            <person name="Li Q."/>
            <person name="Sha Z."/>
            <person name="Zhou H."/>
            <person name="Xie M."/>
            <person name="Yu Q."/>
            <person name="Liu Y."/>
            <person name="Xiang H."/>
            <person name="Wang N."/>
            <person name="Wu K."/>
            <person name="Yang C."/>
            <person name="Zhou Q."/>
            <person name="Liao X."/>
            <person name="Yang L."/>
            <person name="Hu Q."/>
            <person name="Zhang J."/>
            <person name="Meng L."/>
            <person name="Jin L."/>
            <person name="Tian Y."/>
            <person name="Lian J."/>
            <person name="Yang J."/>
            <person name="Miao G."/>
            <person name="Liu S."/>
            <person name="Liang Z."/>
            <person name="Yan F."/>
            <person name="Li Y."/>
            <person name="Sun B."/>
            <person name="Zhang H."/>
            <person name="Zhang J."/>
            <person name="Zhu Y."/>
            <person name="Du M."/>
            <person name="Zhao Y."/>
            <person name="Schartl M."/>
            <person name="Tang Q."/>
            <person name="Wang J."/>
        </authorList>
    </citation>
    <scope>NUCLEOTIDE SEQUENCE</scope>
</reference>
<feature type="region of interest" description="Disordered" evidence="1">
    <location>
        <begin position="1"/>
        <end position="25"/>
    </location>
</feature>
<evidence type="ECO:0000313" key="3">
    <source>
        <dbReference type="Ensembl" id="ENSCSEP00000024328.1"/>
    </source>
</evidence>
<organism evidence="3 4">
    <name type="scientific">Cynoglossus semilaevis</name>
    <name type="common">Tongue sole</name>
    <dbReference type="NCBI Taxonomy" id="244447"/>
    <lineage>
        <taxon>Eukaryota</taxon>
        <taxon>Metazoa</taxon>
        <taxon>Chordata</taxon>
        <taxon>Craniata</taxon>
        <taxon>Vertebrata</taxon>
        <taxon>Euteleostomi</taxon>
        <taxon>Actinopterygii</taxon>
        <taxon>Neopterygii</taxon>
        <taxon>Teleostei</taxon>
        <taxon>Neoteleostei</taxon>
        <taxon>Acanthomorphata</taxon>
        <taxon>Carangaria</taxon>
        <taxon>Pleuronectiformes</taxon>
        <taxon>Pleuronectoidei</taxon>
        <taxon>Cynoglossidae</taxon>
        <taxon>Cynoglossinae</taxon>
        <taxon>Cynoglossus</taxon>
    </lineage>
</organism>
<sequence length="376" mass="43018">MADVNPEQGNEKTEEESQLQEAQQELETWKAKVKEADDVKTRLIFDKVDVDDVKTKAQKEMTDLLQKRDEAQREFAANMSRQEELVLTQQRRNQDLLEKRKTLQAKLEAAREESVRLRENFKVRVQVPDINVKFTRQAPEDHHQEGDFIRGVFVFRQMPSVLLRGGQALITFEEEQVASQILRLASCTVPCENMTVDVEPQKIRMNPWVQFEVHLNVSTKEVKVSNIPASCSEGRLEDRLEISLSRPSRGGGEVDSLVYDRETGTAHVTFLNPGVAEHLAIKGGYSVDLDTRVRVKIENIHRQELRQFQTFCASTKRTVLLDNIKNRVDEEELQDQLEIYFQKPGNCGGEIESLHYVPVGGAVRALFSNDTVKTEN</sequence>
<reference evidence="3" key="2">
    <citation type="submission" date="2025-08" db="UniProtKB">
        <authorList>
            <consortium name="Ensembl"/>
        </authorList>
    </citation>
    <scope>IDENTIFICATION</scope>
</reference>